<evidence type="ECO:0000313" key="1">
    <source>
        <dbReference type="EMBL" id="PQO42772.1"/>
    </source>
</evidence>
<sequence length="289" mass="31782">MKDNRFKLTATVAVALLAVGVGFGAASQRFRAEGNQASRAGGDSESKNPLHLDIPRLLANVIDRWQQQDGLTADIQWQIDLFGQTIRGTGEYTQTGRGRSQRHGLSLQGDATAASIQLQQAVLSSAPVLWTQWRTNIDESASMIRLNEIASAEPNMPRAGIAHLIWRLQQTYDLDQVRHYQQSDKQFLLLQGTKKGGVTHDTPILPFLGTEAGGISILLDASTGFPHRLQWEKLNGKRRDPIVTVDLLHVTGKVSENPELLQPKTIVPDAKDQTETYRLAVTTGAGGRY</sequence>
<reference evidence="1 2" key="1">
    <citation type="submission" date="2018-02" db="EMBL/GenBank/DDBJ databases">
        <title>Comparative genomes isolates from brazilian mangrove.</title>
        <authorList>
            <person name="Araujo J.E."/>
            <person name="Taketani R.G."/>
            <person name="Silva M.C.P."/>
            <person name="Loureco M.V."/>
            <person name="Andreote F.D."/>
        </authorList>
    </citation>
    <scope>NUCLEOTIDE SEQUENCE [LARGE SCALE GENOMIC DNA]</scope>
    <source>
        <strain evidence="1 2">NAP PRIS-MGV</strain>
    </source>
</reference>
<accession>A0A2S8GE84</accession>
<dbReference type="EMBL" id="PUIB01000002">
    <property type="protein sequence ID" value="PQO42772.1"/>
    <property type="molecule type" value="Genomic_DNA"/>
</dbReference>
<protein>
    <submittedName>
        <fullName evidence="1">Uncharacterized protein</fullName>
    </submittedName>
</protein>
<dbReference type="AlphaFoldDB" id="A0A2S8GE84"/>
<evidence type="ECO:0000313" key="2">
    <source>
        <dbReference type="Proteomes" id="UP000239388"/>
    </source>
</evidence>
<comment type="caution">
    <text evidence="1">The sequence shown here is derived from an EMBL/GenBank/DDBJ whole genome shotgun (WGS) entry which is preliminary data.</text>
</comment>
<organism evidence="1 2">
    <name type="scientific">Blastopirellula marina</name>
    <dbReference type="NCBI Taxonomy" id="124"/>
    <lineage>
        <taxon>Bacteria</taxon>
        <taxon>Pseudomonadati</taxon>
        <taxon>Planctomycetota</taxon>
        <taxon>Planctomycetia</taxon>
        <taxon>Pirellulales</taxon>
        <taxon>Pirellulaceae</taxon>
        <taxon>Blastopirellula</taxon>
    </lineage>
</organism>
<dbReference type="Proteomes" id="UP000239388">
    <property type="component" value="Unassembled WGS sequence"/>
</dbReference>
<name>A0A2S8GE84_9BACT</name>
<gene>
    <name evidence="1" type="ORF">C5Y98_01055</name>
</gene>
<proteinExistence type="predicted"/>